<dbReference type="PROSITE" id="PS51192">
    <property type="entry name" value="HELICASE_ATP_BIND_1"/>
    <property type="match status" value="1"/>
</dbReference>
<evidence type="ECO:0000256" key="8">
    <source>
        <dbReference type="ARBA" id="ARBA00022840"/>
    </source>
</evidence>
<reference evidence="12 13" key="1">
    <citation type="journal article" date="2016" name="Int. J. Syst. Evol. Microbiol.">
        <title>Nocardioides albidus sp. nov., an actinobacterium isolated from garden soil.</title>
        <authorList>
            <person name="Singh H."/>
            <person name="Du J."/>
            <person name="Trinh H."/>
            <person name="Won K."/>
            <person name="Yang J.E."/>
            <person name="Yin C."/>
            <person name="Kook M."/>
            <person name="Yi T.H."/>
        </authorList>
    </citation>
    <scope>NUCLEOTIDE SEQUENCE [LARGE SCALE GENOMIC DNA]</scope>
    <source>
        <strain evidence="12 13">CCTCC AB 2015297</strain>
    </source>
</reference>
<keyword evidence="5" id="KW-0547">Nucleotide-binding</keyword>
<evidence type="ECO:0000256" key="2">
    <source>
        <dbReference type="ARBA" id="ARBA00009046"/>
    </source>
</evidence>
<dbReference type="Gene3D" id="3.40.50.300">
    <property type="entry name" value="P-loop containing nucleotide triphosphate hydrolases"/>
    <property type="match status" value="2"/>
</dbReference>
<dbReference type="GO" id="GO:0003724">
    <property type="term" value="F:RNA helicase activity"/>
    <property type="evidence" value="ECO:0007669"/>
    <property type="project" value="TreeGrafter"/>
</dbReference>
<keyword evidence="3" id="KW-0540">Nuclease</keyword>
<comment type="similarity">
    <text evidence="1">In the N-terminal section; belongs to the CRISPR-associated nuclease Cas3-HD family.</text>
</comment>
<evidence type="ECO:0000256" key="6">
    <source>
        <dbReference type="ARBA" id="ARBA00022801"/>
    </source>
</evidence>
<feature type="domain" description="HD Cas3-type" evidence="11">
    <location>
        <begin position="26"/>
        <end position="225"/>
    </location>
</feature>
<keyword evidence="9" id="KW-0051">Antiviral defense</keyword>
<dbReference type="Pfam" id="PF18395">
    <property type="entry name" value="Cas3_C"/>
    <property type="match status" value="1"/>
</dbReference>
<feature type="domain" description="Helicase ATP-binding" evidence="10">
    <location>
        <begin position="293"/>
        <end position="503"/>
    </location>
</feature>
<dbReference type="InterPro" id="IPR014001">
    <property type="entry name" value="Helicase_ATP-bd"/>
</dbReference>
<dbReference type="Pfam" id="PF22590">
    <property type="entry name" value="Cas3-like_C_2"/>
    <property type="match status" value="1"/>
</dbReference>
<keyword evidence="13" id="KW-1185">Reference proteome</keyword>
<evidence type="ECO:0000259" key="10">
    <source>
        <dbReference type="PROSITE" id="PS51192"/>
    </source>
</evidence>
<evidence type="ECO:0000256" key="1">
    <source>
        <dbReference type="ARBA" id="ARBA00006847"/>
    </source>
</evidence>
<protein>
    <submittedName>
        <fullName evidence="12">CRISPR-associated helicase Cas3</fullName>
    </submittedName>
</protein>
<keyword evidence="6" id="KW-0378">Hydrolase</keyword>
<dbReference type="PANTHER" id="PTHR47963">
    <property type="entry name" value="DEAD-BOX ATP-DEPENDENT RNA HELICASE 47, MITOCHONDRIAL"/>
    <property type="match status" value="1"/>
</dbReference>
<dbReference type="PROSITE" id="PS51643">
    <property type="entry name" value="HD_CAS3"/>
    <property type="match status" value="1"/>
</dbReference>
<dbReference type="InterPro" id="IPR054712">
    <property type="entry name" value="Cas3-like_dom"/>
</dbReference>
<dbReference type="InterPro" id="IPR006474">
    <property type="entry name" value="Helicase_Cas3_CRISPR-ass_core"/>
</dbReference>
<dbReference type="EMBL" id="VDMP01000025">
    <property type="protein sequence ID" value="TNM38286.1"/>
    <property type="molecule type" value="Genomic_DNA"/>
</dbReference>
<dbReference type="Pfam" id="PF00270">
    <property type="entry name" value="DEAD"/>
    <property type="match status" value="1"/>
</dbReference>
<dbReference type="GO" id="GO:0005524">
    <property type="term" value="F:ATP binding"/>
    <property type="evidence" value="ECO:0007669"/>
    <property type="project" value="UniProtKB-KW"/>
</dbReference>
<sequence>MSSAVPWSDRYSAAARSVWGKSADFGGNAWMPVVLHLEDSADVARLVWDWLPLHTRELVERALPERARDGRRLLQWLAGVHDIGKCSPPFAAKVPALADRMREHGLVLPRDCTEFSKAPHGLVGHVVLERWLRERRGFSLHAARSQAVVVGGHHGVPPPKDRPGWLRDRPHLVGEGRWVEVQDEVLDAMAERLEVDDLLAAWAACVLPAPVQALLTGAVIVSDWLASNTDLFPFGECADQEERADRAWHDLDLPAAWEASLPDDASVALLARRFPRLAAFTPRPVQSMALTAATSAEEPRLVIVEAAMGAGKTEAALLAAEVLAAKFGCGGVYVALPTMATSDAMFRRVLDWISRLDQPGATSAHLAHGKANLNKDYRDLVAQQRMSQVYDDGVRPQEAEAQVRSWLSGRKKGVLANMVVGTIDQLLFTALQAKHLALRHLAFAGKVVIIDEAHAADDYMRTYLVRALEWLAAYRVPVILMSATLPHAQRQELAAAYRLGCGAAPVVVPEAAPYPAVTTVDRHGLELIPAPEDVGAEPERVIEVVSLDDELDSLATVLAEQLADGGCAAVIRNTVGRAQETARFLRERFPDLDVVLIHSRFIATHRADREASLRDTLGPDPAQRPARQVVVGTQVLEQSLDLDFDLMMTDLAPVDLVLQRVGRLHRHRRGDGEADRPALLRQPHLYLTGIADSPEGGVPDPVGGSRAVYPLSLLLRSAAVLGLGPDCATTLTLPTDIRPLVERAYRFDEVPGPDAWRRDIEKADRDYLRKVGEQQRKADDYRIREVGLTPDLRGWLEYGDTSEAEDARSAGASRVRDSEDGLEVIVVQRRSDGEIVYLDDGSEYAGRLAVHLQGPPPNDIARALAAATVRLPLQLTNEGQFEATLDALEAQAHAGWQESPWLAGQLALHLDDDWHAELAGFDITYDRELGLMVESGEA</sequence>
<dbReference type="NCBIfam" id="TIGR01596">
    <property type="entry name" value="cas3_HD"/>
    <property type="match status" value="1"/>
</dbReference>
<evidence type="ECO:0000256" key="3">
    <source>
        <dbReference type="ARBA" id="ARBA00022722"/>
    </source>
</evidence>
<dbReference type="SUPFAM" id="SSF52540">
    <property type="entry name" value="P-loop containing nucleoside triphosphate hydrolases"/>
    <property type="match status" value="1"/>
</dbReference>
<dbReference type="Pfam" id="PF18019">
    <property type="entry name" value="Cas3_HD"/>
    <property type="match status" value="1"/>
</dbReference>
<evidence type="ECO:0000313" key="13">
    <source>
        <dbReference type="Proteomes" id="UP000313231"/>
    </source>
</evidence>
<dbReference type="OrthoDB" id="9810236at2"/>
<evidence type="ECO:0000256" key="7">
    <source>
        <dbReference type="ARBA" id="ARBA00022806"/>
    </source>
</evidence>
<dbReference type="InterPro" id="IPR027417">
    <property type="entry name" value="P-loop_NTPase"/>
</dbReference>
<accession>A0A5C4VRY2</accession>
<dbReference type="InterPro" id="IPR011545">
    <property type="entry name" value="DEAD/DEAH_box_helicase_dom"/>
</dbReference>
<name>A0A5C4VRY2_9ACTN</name>
<dbReference type="AlphaFoldDB" id="A0A5C4VRY2"/>
<dbReference type="InterPro" id="IPR038257">
    <property type="entry name" value="CRISPR-assoc_Cas3_HD_sf"/>
</dbReference>
<dbReference type="SMART" id="SM00490">
    <property type="entry name" value="HELICc"/>
    <property type="match status" value="1"/>
</dbReference>
<dbReference type="GO" id="GO:0051607">
    <property type="term" value="P:defense response to virus"/>
    <property type="evidence" value="ECO:0007669"/>
    <property type="project" value="UniProtKB-KW"/>
</dbReference>
<gene>
    <name evidence="12" type="primary">cas3</name>
    <name evidence="12" type="ORF">FHP29_13455</name>
</gene>
<keyword evidence="4" id="KW-0479">Metal-binding</keyword>
<evidence type="ECO:0000313" key="12">
    <source>
        <dbReference type="EMBL" id="TNM38286.1"/>
    </source>
</evidence>
<dbReference type="RefSeq" id="WP_139623400.1">
    <property type="nucleotide sequence ID" value="NZ_VDMP01000025.1"/>
</dbReference>
<dbReference type="GO" id="GO:0004518">
    <property type="term" value="F:nuclease activity"/>
    <property type="evidence" value="ECO:0007669"/>
    <property type="project" value="UniProtKB-KW"/>
</dbReference>
<dbReference type="InterPro" id="IPR006483">
    <property type="entry name" value="CRISPR-assoc_Cas3_HD"/>
</dbReference>
<dbReference type="GO" id="GO:0016787">
    <property type="term" value="F:hydrolase activity"/>
    <property type="evidence" value="ECO:0007669"/>
    <property type="project" value="UniProtKB-KW"/>
</dbReference>
<dbReference type="Gene3D" id="1.10.3210.30">
    <property type="match status" value="1"/>
</dbReference>
<comment type="caution">
    <text evidence="12">The sequence shown here is derived from an EMBL/GenBank/DDBJ whole genome shotgun (WGS) entry which is preliminary data.</text>
</comment>
<dbReference type="GO" id="GO:0046872">
    <property type="term" value="F:metal ion binding"/>
    <property type="evidence" value="ECO:0007669"/>
    <property type="project" value="UniProtKB-KW"/>
</dbReference>
<dbReference type="Proteomes" id="UP000313231">
    <property type="component" value="Unassembled WGS sequence"/>
</dbReference>
<dbReference type="CDD" id="cd09641">
    <property type="entry name" value="Cas3''_I"/>
    <property type="match status" value="1"/>
</dbReference>
<dbReference type="PANTHER" id="PTHR47963:SF9">
    <property type="entry name" value="CRISPR-ASSOCIATED ENDONUCLEASE_HELICASE CAS3"/>
    <property type="match status" value="1"/>
</dbReference>
<keyword evidence="7" id="KW-0347">Helicase</keyword>
<dbReference type="SMART" id="SM00487">
    <property type="entry name" value="DEXDc"/>
    <property type="match status" value="1"/>
</dbReference>
<dbReference type="InterPro" id="IPR050547">
    <property type="entry name" value="DEAD_box_RNA_helicases"/>
</dbReference>
<organism evidence="12 13">
    <name type="scientific">Nocardioides albidus</name>
    <dbReference type="NCBI Taxonomy" id="1517589"/>
    <lineage>
        <taxon>Bacteria</taxon>
        <taxon>Bacillati</taxon>
        <taxon>Actinomycetota</taxon>
        <taxon>Actinomycetes</taxon>
        <taxon>Propionibacteriales</taxon>
        <taxon>Nocardioidaceae</taxon>
        <taxon>Nocardioides</taxon>
    </lineage>
</organism>
<evidence type="ECO:0000259" key="11">
    <source>
        <dbReference type="PROSITE" id="PS51643"/>
    </source>
</evidence>
<dbReference type="NCBIfam" id="TIGR01587">
    <property type="entry name" value="cas3_core"/>
    <property type="match status" value="1"/>
</dbReference>
<dbReference type="InterPro" id="IPR041372">
    <property type="entry name" value="Cas3_C"/>
</dbReference>
<keyword evidence="8" id="KW-0067">ATP-binding</keyword>
<evidence type="ECO:0000256" key="5">
    <source>
        <dbReference type="ARBA" id="ARBA00022741"/>
    </source>
</evidence>
<comment type="similarity">
    <text evidence="2">In the central section; belongs to the CRISPR-associated helicase Cas3 family.</text>
</comment>
<proteinExistence type="inferred from homology"/>
<evidence type="ECO:0000256" key="9">
    <source>
        <dbReference type="ARBA" id="ARBA00023118"/>
    </source>
</evidence>
<dbReference type="InterPro" id="IPR001650">
    <property type="entry name" value="Helicase_C-like"/>
</dbReference>
<evidence type="ECO:0000256" key="4">
    <source>
        <dbReference type="ARBA" id="ARBA00022723"/>
    </source>
</evidence>
<dbReference type="GO" id="GO:0003723">
    <property type="term" value="F:RNA binding"/>
    <property type="evidence" value="ECO:0007669"/>
    <property type="project" value="TreeGrafter"/>
</dbReference>